<dbReference type="EMBL" id="BMPT01000006">
    <property type="protein sequence ID" value="GGM22940.1"/>
    <property type="molecule type" value="Genomic_DNA"/>
</dbReference>
<dbReference type="InterPro" id="IPR036388">
    <property type="entry name" value="WH-like_DNA-bd_sf"/>
</dbReference>
<keyword evidence="3" id="KW-1185">Reference proteome</keyword>
<dbReference type="Pfam" id="PF03551">
    <property type="entry name" value="PadR"/>
    <property type="match status" value="1"/>
</dbReference>
<feature type="domain" description="Transcription regulator PadR N-terminal" evidence="1">
    <location>
        <begin position="24"/>
        <end position="95"/>
    </location>
</feature>
<dbReference type="SUPFAM" id="SSF46785">
    <property type="entry name" value="Winged helix' DNA-binding domain"/>
    <property type="match status" value="1"/>
</dbReference>
<dbReference type="InterPro" id="IPR036390">
    <property type="entry name" value="WH_DNA-bd_sf"/>
</dbReference>
<accession>A0A8H9GGM7</accession>
<dbReference type="InterPro" id="IPR052509">
    <property type="entry name" value="Metal_resp_DNA-bind_regulator"/>
</dbReference>
<dbReference type="PANTHER" id="PTHR33169">
    <property type="entry name" value="PADR-FAMILY TRANSCRIPTIONAL REGULATOR"/>
    <property type="match status" value="1"/>
</dbReference>
<gene>
    <name evidence="2" type="ORF">GCM10010102_18360</name>
</gene>
<reference evidence="2" key="2">
    <citation type="submission" date="2020-09" db="EMBL/GenBank/DDBJ databases">
        <authorList>
            <person name="Sun Q."/>
            <person name="Ohkuma M."/>
        </authorList>
    </citation>
    <scope>NUCLEOTIDE SEQUENCE</scope>
    <source>
        <strain evidence="2">JCM 3051</strain>
    </source>
</reference>
<evidence type="ECO:0000313" key="3">
    <source>
        <dbReference type="Proteomes" id="UP000655589"/>
    </source>
</evidence>
<name>A0A8H9GGM7_9MICO</name>
<reference evidence="2" key="1">
    <citation type="journal article" date="2014" name="Int. J. Syst. Evol. Microbiol.">
        <title>Complete genome sequence of Corynebacterium casei LMG S-19264T (=DSM 44701T), isolated from a smear-ripened cheese.</title>
        <authorList>
            <consortium name="US DOE Joint Genome Institute (JGI-PGF)"/>
            <person name="Walter F."/>
            <person name="Albersmeier A."/>
            <person name="Kalinowski J."/>
            <person name="Ruckert C."/>
        </authorList>
    </citation>
    <scope>NUCLEOTIDE SEQUENCE</scope>
    <source>
        <strain evidence="2">JCM 3051</strain>
    </source>
</reference>
<dbReference type="InterPro" id="IPR005149">
    <property type="entry name" value="Tscrpt_reg_PadR_N"/>
</dbReference>
<comment type="caution">
    <text evidence="2">The sequence shown here is derived from an EMBL/GenBank/DDBJ whole genome shotgun (WGS) entry which is preliminary data.</text>
</comment>
<organism evidence="2 3">
    <name type="scientific">Promicromonospora citrea</name>
    <dbReference type="NCBI Taxonomy" id="43677"/>
    <lineage>
        <taxon>Bacteria</taxon>
        <taxon>Bacillati</taxon>
        <taxon>Actinomycetota</taxon>
        <taxon>Actinomycetes</taxon>
        <taxon>Micrococcales</taxon>
        <taxon>Promicromonosporaceae</taxon>
        <taxon>Promicromonospora</taxon>
    </lineage>
</organism>
<dbReference type="AlphaFoldDB" id="A0A8H9GGM7"/>
<dbReference type="PANTHER" id="PTHR33169:SF14">
    <property type="entry name" value="TRANSCRIPTIONAL REGULATOR RV3488"/>
    <property type="match status" value="1"/>
</dbReference>
<sequence>MYRMVPTSDIVLTQLRKGVVEYCVLACLRSGPAYGLELAERLGSDSSLLTSEGTLYPLLSRVRQQGWVTTTQVPSAVGPPRRYYEITDEGRAALETFLATWSRFTTDVRTTLES</sequence>
<dbReference type="Proteomes" id="UP000655589">
    <property type="component" value="Unassembled WGS sequence"/>
</dbReference>
<dbReference type="Gene3D" id="1.10.10.10">
    <property type="entry name" value="Winged helix-like DNA-binding domain superfamily/Winged helix DNA-binding domain"/>
    <property type="match status" value="1"/>
</dbReference>
<evidence type="ECO:0000313" key="2">
    <source>
        <dbReference type="EMBL" id="GGM22940.1"/>
    </source>
</evidence>
<protein>
    <recommendedName>
        <fullName evidence="1">Transcription regulator PadR N-terminal domain-containing protein</fullName>
    </recommendedName>
</protein>
<proteinExistence type="predicted"/>
<evidence type="ECO:0000259" key="1">
    <source>
        <dbReference type="Pfam" id="PF03551"/>
    </source>
</evidence>